<evidence type="ECO:0000313" key="3">
    <source>
        <dbReference type="Proteomes" id="UP000228552"/>
    </source>
</evidence>
<accession>A0AAD0ANK2</accession>
<dbReference type="PANTHER" id="PTHR33375">
    <property type="entry name" value="CHROMOSOME-PARTITIONING PROTEIN PARB-RELATED"/>
    <property type="match status" value="1"/>
</dbReference>
<dbReference type="SUPFAM" id="SSF110849">
    <property type="entry name" value="ParB/Sulfiredoxin"/>
    <property type="match status" value="1"/>
</dbReference>
<dbReference type="AlphaFoldDB" id="A0AAD0ANK2"/>
<dbReference type="GO" id="GO:0007059">
    <property type="term" value="P:chromosome segregation"/>
    <property type="evidence" value="ECO:0007669"/>
    <property type="project" value="TreeGrafter"/>
</dbReference>
<protein>
    <submittedName>
        <fullName evidence="2">Chromosome partitioning protein ParB</fullName>
    </submittedName>
</protein>
<dbReference type="RefSeq" id="WP_099988274.1">
    <property type="nucleotide sequence ID" value="NZ_CP024700.1"/>
</dbReference>
<sequence>MKELKIINKNIDDIKEYENNAKEHPQWQVDQIANSIQEFGFNDPIAINGDNQIIEGHGRLLAAKKLGLTEIPCIVLEGLTEVQERAYIIAHNKTTMNTDFDLDRLQYELNALKVEGFDLSLTGFSDYEIENLLEETEEIDLDNYVTDEEKKPKEKRCPHCGELL</sequence>
<organism evidence="2 3">
    <name type="scientific">Fusobacterium pseudoperiodonticum</name>
    <dbReference type="NCBI Taxonomy" id="2663009"/>
    <lineage>
        <taxon>Bacteria</taxon>
        <taxon>Fusobacteriati</taxon>
        <taxon>Fusobacteriota</taxon>
        <taxon>Fusobacteriia</taxon>
        <taxon>Fusobacteriales</taxon>
        <taxon>Fusobacteriaceae</taxon>
        <taxon>Fusobacterium</taxon>
    </lineage>
</organism>
<reference evidence="2 3" key="1">
    <citation type="submission" date="2017-11" db="EMBL/GenBank/DDBJ databases">
        <title>Genome sequencing of Fusobacterium periodonticum KCOM 1263.</title>
        <authorList>
            <person name="Kook J.-K."/>
            <person name="Park S.-N."/>
            <person name="Lim Y.K."/>
        </authorList>
    </citation>
    <scope>NUCLEOTIDE SEQUENCE [LARGE SCALE GENOMIC DNA]</scope>
    <source>
        <strain evidence="2 3">KCOM 1263</strain>
    </source>
</reference>
<dbReference type="CDD" id="cd16403">
    <property type="entry name" value="ParB_N_like_MT"/>
    <property type="match status" value="1"/>
</dbReference>
<gene>
    <name evidence="2" type="ORF">CTM74_11880</name>
</gene>
<keyword evidence="3" id="KW-1185">Reference proteome</keyword>
<dbReference type="PANTHER" id="PTHR33375:SF1">
    <property type="entry name" value="CHROMOSOME-PARTITIONING PROTEIN PARB-RELATED"/>
    <property type="match status" value="1"/>
</dbReference>
<dbReference type="Pfam" id="PF02195">
    <property type="entry name" value="ParB_N"/>
    <property type="match status" value="1"/>
</dbReference>
<feature type="domain" description="ParB-like N-terminal" evidence="1">
    <location>
        <begin position="7"/>
        <end position="93"/>
    </location>
</feature>
<dbReference type="InterPro" id="IPR036086">
    <property type="entry name" value="ParB/Sulfiredoxin_sf"/>
</dbReference>
<evidence type="ECO:0000259" key="1">
    <source>
        <dbReference type="SMART" id="SM00470"/>
    </source>
</evidence>
<dbReference type="GO" id="GO:0005694">
    <property type="term" value="C:chromosome"/>
    <property type="evidence" value="ECO:0007669"/>
    <property type="project" value="TreeGrafter"/>
</dbReference>
<dbReference type="InterPro" id="IPR050336">
    <property type="entry name" value="Chromosome_partition/occlusion"/>
</dbReference>
<dbReference type="InterPro" id="IPR003115">
    <property type="entry name" value="ParB_N"/>
</dbReference>
<dbReference type="SMART" id="SM00470">
    <property type="entry name" value="ParB"/>
    <property type="match status" value="1"/>
</dbReference>
<dbReference type="EMBL" id="CP024700">
    <property type="protein sequence ID" value="ATV62471.1"/>
    <property type="molecule type" value="Genomic_DNA"/>
</dbReference>
<dbReference type="Proteomes" id="UP000228552">
    <property type="component" value="Chromosome"/>
</dbReference>
<dbReference type="Gene3D" id="3.90.1530.10">
    <property type="entry name" value="Conserved hypothetical protein from pyrococcus furiosus pfu- 392566-001, ParB domain"/>
    <property type="match status" value="1"/>
</dbReference>
<proteinExistence type="predicted"/>
<dbReference type="GO" id="GO:0045881">
    <property type="term" value="P:positive regulation of sporulation resulting in formation of a cellular spore"/>
    <property type="evidence" value="ECO:0007669"/>
    <property type="project" value="TreeGrafter"/>
</dbReference>
<name>A0AAD0ANK2_9FUSO</name>
<evidence type="ECO:0000313" key="2">
    <source>
        <dbReference type="EMBL" id="ATV62471.1"/>
    </source>
</evidence>